<dbReference type="Proteomes" id="UP000078555">
    <property type="component" value="Unassembled WGS sequence"/>
</dbReference>
<protein>
    <submittedName>
        <fullName evidence="2">Uncharacterized protein</fullName>
    </submittedName>
</protein>
<evidence type="ECO:0000313" key="3">
    <source>
        <dbReference type="EMBL" id="SBT44901.1"/>
    </source>
</evidence>
<feature type="region of interest" description="Disordered" evidence="1">
    <location>
        <begin position="1"/>
        <end position="20"/>
    </location>
</feature>
<sequence length="72" mass="8335">MNAHSEAHPGTPNGLSFHPSPAPYLRFSTSKIAYKKKKTVILHVLYQSRKTSQHCRFYKLVMFFSHFSIHSN</sequence>
<dbReference type="EMBL" id="FLRE01000175">
    <property type="protein sequence ID" value="SBT44901.1"/>
    <property type="molecule type" value="Genomic_DNA"/>
</dbReference>
<evidence type="ECO:0000313" key="4">
    <source>
        <dbReference type="Proteomes" id="UP000078550"/>
    </source>
</evidence>
<organism evidence="2 5">
    <name type="scientific">Plasmodium ovale wallikeri</name>
    <dbReference type="NCBI Taxonomy" id="864142"/>
    <lineage>
        <taxon>Eukaryota</taxon>
        <taxon>Sar</taxon>
        <taxon>Alveolata</taxon>
        <taxon>Apicomplexa</taxon>
        <taxon>Aconoidasida</taxon>
        <taxon>Haemosporida</taxon>
        <taxon>Plasmodiidae</taxon>
        <taxon>Plasmodium</taxon>
        <taxon>Plasmodium (Plasmodium)</taxon>
    </lineage>
</organism>
<dbReference type="EMBL" id="FLRD01000134">
    <property type="protein sequence ID" value="SBT44379.1"/>
    <property type="molecule type" value="Genomic_DNA"/>
</dbReference>
<dbReference type="Proteomes" id="UP000078550">
    <property type="component" value="Unassembled WGS sequence"/>
</dbReference>
<evidence type="ECO:0000313" key="2">
    <source>
        <dbReference type="EMBL" id="SBT44379.1"/>
    </source>
</evidence>
<name>A0A1A8ZKM1_PLAOA</name>
<gene>
    <name evidence="2" type="ORF">POVWA1_049710</name>
    <name evidence="3" type="ORF">POVWA2_048810</name>
</gene>
<accession>A0A1A8ZKM1</accession>
<evidence type="ECO:0000256" key="1">
    <source>
        <dbReference type="SAM" id="MobiDB-lite"/>
    </source>
</evidence>
<reference evidence="4 5" key="1">
    <citation type="submission" date="2016-05" db="EMBL/GenBank/DDBJ databases">
        <authorList>
            <person name="Naeem Raeece"/>
        </authorList>
    </citation>
    <scope>NUCLEOTIDE SEQUENCE [LARGE SCALE GENOMIC DNA]</scope>
</reference>
<evidence type="ECO:0000313" key="5">
    <source>
        <dbReference type="Proteomes" id="UP000078555"/>
    </source>
</evidence>
<reference evidence="2" key="2">
    <citation type="submission" date="2016-05" db="EMBL/GenBank/DDBJ databases">
        <authorList>
            <person name="Lavstsen T."/>
            <person name="Jespersen J.S."/>
        </authorList>
    </citation>
    <scope>NUCLEOTIDE SEQUENCE [LARGE SCALE GENOMIC DNA]</scope>
</reference>
<dbReference type="AlphaFoldDB" id="A0A1A8ZKM1"/>
<proteinExistence type="predicted"/>
<keyword evidence="5" id="KW-1185">Reference proteome</keyword>